<dbReference type="eggNOG" id="ENOG502S50C">
    <property type="taxonomic scope" value="Eukaryota"/>
</dbReference>
<dbReference type="InParanoid" id="K3WF47"/>
<protein>
    <recommendedName>
        <fullName evidence="4">Transmembrane protein</fullName>
    </recommendedName>
</protein>
<reference evidence="2" key="3">
    <citation type="submission" date="2015-02" db="UniProtKB">
        <authorList>
            <consortium name="EnsemblProtists"/>
        </authorList>
    </citation>
    <scope>IDENTIFICATION</scope>
    <source>
        <strain evidence="2">DAOM BR144</strain>
    </source>
</reference>
<organism evidence="2 3">
    <name type="scientific">Globisporangium ultimum (strain ATCC 200006 / CBS 805.95 / DAOM BR144)</name>
    <name type="common">Pythium ultimum</name>
    <dbReference type="NCBI Taxonomy" id="431595"/>
    <lineage>
        <taxon>Eukaryota</taxon>
        <taxon>Sar</taxon>
        <taxon>Stramenopiles</taxon>
        <taxon>Oomycota</taxon>
        <taxon>Peronosporomycetes</taxon>
        <taxon>Pythiales</taxon>
        <taxon>Pythiaceae</taxon>
        <taxon>Globisporangium</taxon>
    </lineage>
</organism>
<dbReference type="OMA" id="PVICFAI"/>
<sequence>MDKLTTIDTSSADDKVLRLPALDSVSPAAGFVSIFTPQDKSSDLDSEETDANGIRLHSWSTTELRDFDYKSGYFWAVSLCPCFAVAQLEKRMGLSRYAVALATAVATYAGFLGVFIAILVEFFSYFDDSDSSFTTMLLLLIAFIVLALVISMRVAHLRTRVRHRFLIPGSEKDDRYVGCLHTSRAIRQMGAHLKCDRAVFCASPSMLHAYEV</sequence>
<accession>K3WF47</accession>
<keyword evidence="1" id="KW-0812">Transmembrane</keyword>
<dbReference type="Proteomes" id="UP000019132">
    <property type="component" value="Unassembled WGS sequence"/>
</dbReference>
<reference evidence="3" key="2">
    <citation type="submission" date="2010-04" db="EMBL/GenBank/DDBJ databases">
        <authorList>
            <person name="Buell R."/>
            <person name="Hamilton J."/>
            <person name="Hostetler J."/>
        </authorList>
    </citation>
    <scope>NUCLEOTIDE SEQUENCE [LARGE SCALE GENOMIC DNA]</scope>
    <source>
        <strain evidence="3">DAOM:BR144</strain>
    </source>
</reference>
<keyword evidence="1" id="KW-0472">Membrane</keyword>
<dbReference type="HOGENOM" id="CLU_088776_0_0_1"/>
<evidence type="ECO:0000313" key="3">
    <source>
        <dbReference type="Proteomes" id="UP000019132"/>
    </source>
</evidence>
<dbReference type="AlphaFoldDB" id="K3WF47"/>
<name>K3WF47_GLOUD</name>
<feature type="transmembrane region" description="Helical" evidence="1">
    <location>
        <begin position="97"/>
        <end position="120"/>
    </location>
</feature>
<keyword evidence="3" id="KW-1185">Reference proteome</keyword>
<evidence type="ECO:0000256" key="1">
    <source>
        <dbReference type="SAM" id="Phobius"/>
    </source>
</evidence>
<dbReference type="EMBL" id="GL376638">
    <property type="status" value="NOT_ANNOTATED_CDS"/>
    <property type="molecule type" value="Genomic_DNA"/>
</dbReference>
<feature type="transmembrane region" description="Helical" evidence="1">
    <location>
        <begin position="132"/>
        <end position="155"/>
    </location>
</feature>
<keyword evidence="1" id="KW-1133">Transmembrane helix</keyword>
<dbReference type="EnsemblProtists" id="PYU1_T003588">
    <property type="protein sequence ID" value="PYU1_T003588"/>
    <property type="gene ID" value="PYU1_G003578"/>
</dbReference>
<dbReference type="VEuPathDB" id="FungiDB:PYU1_G003578"/>
<evidence type="ECO:0000313" key="2">
    <source>
        <dbReference type="EnsemblProtists" id="PYU1_T003588"/>
    </source>
</evidence>
<proteinExistence type="predicted"/>
<evidence type="ECO:0008006" key="4">
    <source>
        <dbReference type="Google" id="ProtNLM"/>
    </source>
</evidence>
<reference evidence="3" key="1">
    <citation type="journal article" date="2010" name="Genome Biol.">
        <title>Genome sequence of the necrotrophic plant pathogen Pythium ultimum reveals original pathogenicity mechanisms and effector repertoire.</title>
        <authorList>
            <person name="Levesque C.A."/>
            <person name="Brouwer H."/>
            <person name="Cano L."/>
            <person name="Hamilton J.P."/>
            <person name="Holt C."/>
            <person name="Huitema E."/>
            <person name="Raffaele S."/>
            <person name="Robideau G.P."/>
            <person name="Thines M."/>
            <person name="Win J."/>
            <person name="Zerillo M.M."/>
            <person name="Beakes G.W."/>
            <person name="Boore J.L."/>
            <person name="Busam D."/>
            <person name="Dumas B."/>
            <person name="Ferriera S."/>
            <person name="Fuerstenberg S.I."/>
            <person name="Gachon C.M."/>
            <person name="Gaulin E."/>
            <person name="Govers F."/>
            <person name="Grenville-Briggs L."/>
            <person name="Horner N."/>
            <person name="Hostetler J."/>
            <person name="Jiang R.H."/>
            <person name="Johnson J."/>
            <person name="Krajaejun T."/>
            <person name="Lin H."/>
            <person name="Meijer H.J."/>
            <person name="Moore B."/>
            <person name="Morris P."/>
            <person name="Phuntmart V."/>
            <person name="Puiu D."/>
            <person name="Shetty J."/>
            <person name="Stajich J.E."/>
            <person name="Tripathy S."/>
            <person name="Wawra S."/>
            <person name="van West P."/>
            <person name="Whitty B.R."/>
            <person name="Coutinho P.M."/>
            <person name="Henrissat B."/>
            <person name="Martin F."/>
            <person name="Thomas P.D."/>
            <person name="Tyler B.M."/>
            <person name="De Vries R.P."/>
            <person name="Kamoun S."/>
            <person name="Yandell M."/>
            <person name="Tisserat N."/>
            <person name="Buell C.R."/>
        </authorList>
    </citation>
    <scope>NUCLEOTIDE SEQUENCE</scope>
    <source>
        <strain evidence="3">DAOM:BR144</strain>
    </source>
</reference>